<evidence type="ECO:0000256" key="1">
    <source>
        <dbReference type="SAM" id="MobiDB-lite"/>
    </source>
</evidence>
<dbReference type="OrthoDB" id="332436at2759"/>
<dbReference type="STRING" id="94643.A0A2A9MGW3"/>
<feature type="region of interest" description="Disordered" evidence="1">
    <location>
        <begin position="725"/>
        <end position="915"/>
    </location>
</feature>
<feature type="compositionally biased region" description="Low complexity" evidence="1">
    <location>
        <begin position="827"/>
        <end position="848"/>
    </location>
</feature>
<dbReference type="Gene3D" id="3.40.525.10">
    <property type="entry name" value="CRAL-TRIO lipid binding domain"/>
    <property type="match status" value="1"/>
</dbReference>
<dbReference type="VEuPathDB" id="ToxoDB:BESB_066750"/>
<accession>A0A2A9MGW3</accession>
<feature type="region of interest" description="Disordered" evidence="1">
    <location>
        <begin position="1121"/>
        <end position="1144"/>
    </location>
</feature>
<feature type="compositionally biased region" description="Low complexity" evidence="1">
    <location>
        <begin position="522"/>
        <end position="543"/>
    </location>
</feature>
<feature type="region of interest" description="Disordered" evidence="1">
    <location>
        <begin position="56"/>
        <end position="96"/>
    </location>
</feature>
<feature type="compositionally biased region" description="Low complexity" evidence="1">
    <location>
        <begin position="794"/>
        <end position="818"/>
    </location>
</feature>
<feature type="region of interest" description="Disordered" evidence="1">
    <location>
        <begin position="1723"/>
        <end position="1756"/>
    </location>
</feature>
<dbReference type="Proteomes" id="UP000224006">
    <property type="component" value="Chromosome VI"/>
</dbReference>
<feature type="compositionally biased region" description="Polar residues" evidence="1">
    <location>
        <begin position="1788"/>
        <end position="1797"/>
    </location>
</feature>
<feature type="region of interest" description="Disordered" evidence="1">
    <location>
        <begin position="1651"/>
        <end position="1694"/>
    </location>
</feature>
<feature type="compositionally biased region" description="Basic and acidic residues" evidence="1">
    <location>
        <begin position="1413"/>
        <end position="1424"/>
    </location>
</feature>
<evidence type="ECO:0000313" key="4">
    <source>
        <dbReference type="Proteomes" id="UP000224006"/>
    </source>
</evidence>
<protein>
    <recommendedName>
        <fullName evidence="2">CRAL-TRIO domain-containing protein</fullName>
    </recommendedName>
</protein>
<sequence>MKRTSSSLSQCPAAHNVSPFVHRMSFNSSATTVALPPPPPFSCRSPHLTLLLGQIRLDPGDGSARGGREGGLERDNGSRSASCDDDLAVPQPDSDVLGKWTLPEEALLFDPYQDGGELFVGSSAASESRQSARLSASSSHSPGSEGRDVAVAGAGERFIFSNSPISEFEQAAIDRVLAQLERTPGVLYSEREGAARPQRQRGGQGAGDKDEEGNVWLEQQILRFLYSTAFDVKKTLDLLQAALVFRTQRLPVYLHEVLPLIRDAGVAYWHGRDKCLRPLLIVCVEKMQQIQQQAGKDIEDDRVTRVIIFCLEFFLRHLCVAGRVESWSILCDCKGTSLSAFPLALLLRLLSLLQASYRGRMFRLYLLNTPRFFHMLSRPLLAAMPANSAKKLRVCGSMEDWMEERRKNFAAHQLEAKYGGSQPNVETGWFPFRFFPGPFAPDTPRERIRWDSPAYLHREVPPSIHTGFSLHSSLVPSHALSPPLSPCGSTASSSPTYNCRAYDDSELPPSRVASPLQGHEVSSSPRPASASSASLGGAGSVSPHGCTSPSSLRTGSLAPTARPARFAYWTPAARYLSLSATAAEWLNRRYAQESLGDASLRGEGSDALPRGASQAAVSPHATLPPSGRSRDFPRSTPRHAPSPGSPASLPPSSVSSWPCGDASESVRSSPASSYLAPVSSHSPSSSPAASPPSAQTRAPISCLFRPTVSMNRVRELWALEKAAPLRTEPAEWSQEASVGTEGLEGRPPGSVVASNLAGSSDEGGREQSSPGRALQILSPVPEGTLQHDGETREGAQSAGATEAAASAEGDSASPDSDSCGPGRADAAETAPATEPSSSPAESSPAAEASESRTISPAPSMTLLLAEIRFLPSPTGEENQRSLESLPGEADDAAEESGSAEAPIESEKDRHSSCSSGTVGLLAVAGEDAVASSATTPSPSRVVSGDSKDFKHGGAHGSSLAPCLSARFEAPGEGERQDSTARVNENEGQASFADVTDERPEAAAAGSTSQGQQLRAREPRSPFAADRGYAASPYLREPQTAGAGEEPLGTGRAYSADADLADRGILARVLSSQLFSRYASLDRARETVCSSSSSSARRGASLSGASSRTGACVPWRALRLGRRRMQSPDKKGREGDGLGSNADFAFPQAPSARALRHPSEALRSAPWTGREGAHACLASRTFQRTFCEETEGGQRRQRSAGGQSQADSASPRKSWRLEEVSCLPLSAVSLARGSAATVKRTLRACPENPAEAAGPGGPLASGVLSRRYSRGLTADEDEPKVGKARAWSTRTRVQSCEVYKKPWLGRQRTLQPYRLHQTGSSSSPEQSRYALQCSASSTAVSPLPAASNKAAYAALLRFASSSCSAAGGAEEGFSCSFSRMKRAGREGEGSFICERCALQQSNATDQESAAMEGRSYHADRRREADEAAAVAGAEARPSSATGSARANRGAAMQRRCSREDSNGSGDKKGNEGGSGDAVSSRASSSGPCATVSGAAVAGAGAGSARPDASSAQDRAKASEAASMETKRYEAMTQGGTAAPGAGCSSQSSSSACHAESRGPQGSMSDRDSPPATETGAFIQSSADLFPSLACPSPRPVRPAVTQTPLADSAEGGGADVEETPAGRAEELEADAVCEITKPENLVLSPLSTVLSRSVREGSLSPLSEETTREGGETPSSKSDDVKRVDDLRGAREVARESSHIWMTCANLKERHEQGLPFLSHEASGAAMESRLPGGNRASPRPEHAVDSAGGSGSSSRSVQKCVQIWLEEKSRSQPSQVTPRFERDGGETFRTSQSVDTRATQHKLPEGRRMHTSDDLLLFGLLRQRVRSPSASNRAAYTSVLSSSPYSVRRCVRPFRARVAARYRKAEREKNEGEDNVAGPARAWGRQQLCEDFRPHSAAGPTHRTIAASLPNLTMYSACAPNACMPRNAPKRGGERRDERLWGREADSRENWKDSEALGPMRKPSGRRRQRLKKTLVSCLWKSRDSFTLAQTEAPDEGDSGIEEKGCGEGDDSPTHQAIHALLSP</sequence>
<feature type="compositionally biased region" description="Basic and acidic residues" evidence="1">
    <location>
        <begin position="1125"/>
        <end position="1135"/>
    </location>
</feature>
<feature type="compositionally biased region" description="Low complexity" evidence="1">
    <location>
        <begin position="928"/>
        <end position="943"/>
    </location>
</feature>
<dbReference type="KEGG" id="bbes:BESB_066750"/>
<feature type="region of interest" description="Disordered" evidence="1">
    <location>
        <begin position="1402"/>
        <end position="1626"/>
    </location>
</feature>
<feature type="region of interest" description="Disordered" evidence="1">
    <location>
        <begin position="1987"/>
        <end position="2024"/>
    </location>
</feature>
<feature type="region of interest" description="Disordered" evidence="1">
    <location>
        <begin position="498"/>
        <end position="557"/>
    </location>
</feature>
<feature type="compositionally biased region" description="Low complexity" evidence="1">
    <location>
        <begin position="1198"/>
        <end position="1208"/>
    </location>
</feature>
<proteinExistence type="predicted"/>
<dbReference type="InterPro" id="IPR036865">
    <property type="entry name" value="CRAL-TRIO_dom_sf"/>
</dbReference>
<feature type="region of interest" description="Disordered" evidence="1">
    <location>
        <begin position="1188"/>
        <end position="1212"/>
    </location>
</feature>
<dbReference type="SUPFAM" id="SSF52087">
    <property type="entry name" value="CRAL/TRIO domain"/>
    <property type="match status" value="1"/>
</dbReference>
<dbReference type="EMBL" id="NWUJ01000006">
    <property type="protein sequence ID" value="PFH34642.1"/>
    <property type="molecule type" value="Genomic_DNA"/>
</dbReference>
<dbReference type="InterPro" id="IPR001251">
    <property type="entry name" value="CRAL-TRIO_dom"/>
</dbReference>
<feature type="domain" description="CRAL-TRIO" evidence="2">
    <location>
        <begin position="257"/>
        <end position="426"/>
    </location>
</feature>
<feature type="region of interest" description="Disordered" evidence="1">
    <location>
        <begin position="1768"/>
        <end position="1803"/>
    </location>
</feature>
<name>A0A2A9MGW3_BESBE</name>
<organism evidence="3 4">
    <name type="scientific">Besnoitia besnoiti</name>
    <name type="common">Apicomplexan protozoan</name>
    <dbReference type="NCBI Taxonomy" id="94643"/>
    <lineage>
        <taxon>Eukaryota</taxon>
        <taxon>Sar</taxon>
        <taxon>Alveolata</taxon>
        <taxon>Apicomplexa</taxon>
        <taxon>Conoidasida</taxon>
        <taxon>Coccidia</taxon>
        <taxon>Eucoccidiorida</taxon>
        <taxon>Eimeriorina</taxon>
        <taxon>Sarcocystidae</taxon>
        <taxon>Besnoitia</taxon>
    </lineage>
</organism>
<dbReference type="Pfam" id="PF00650">
    <property type="entry name" value="CRAL_TRIO"/>
    <property type="match status" value="1"/>
</dbReference>
<feature type="compositionally biased region" description="Polar residues" evidence="1">
    <location>
        <begin position="979"/>
        <end position="988"/>
    </location>
</feature>
<feature type="compositionally biased region" description="Basic and acidic residues" evidence="1">
    <location>
        <begin position="1455"/>
        <end position="1469"/>
    </location>
</feature>
<feature type="compositionally biased region" description="Basic and acidic residues" evidence="1">
    <location>
        <begin position="66"/>
        <end position="77"/>
    </location>
</feature>
<feature type="compositionally biased region" description="Polar residues" evidence="1">
    <location>
        <begin position="545"/>
        <end position="554"/>
    </location>
</feature>
<dbReference type="RefSeq" id="XP_029218651.1">
    <property type="nucleotide sequence ID" value="XM_029365068.1"/>
</dbReference>
<feature type="compositionally biased region" description="Basic and acidic residues" evidence="1">
    <location>
        <begin position="1931"/>
        <end position="1955"/>
    </location>
</feature>
<evidence type="ECO:0000259" key="2">
    <source>
        <dbReference type="PROSITE" id="PS50191"/>
    </source>
</evidence>
<evidence type="ECO:0000313" key="3">
    <source>
        <dbReference type="EMBL" id="PFH34642.1"/>
    </source>
</evidence>
<dbReference type="CDD" id="cd00170">
    <property type="entry name" value="SEC14"/>
    <property type="match status" value="1"/>
</dbReference>
<dbReference type="PANTHER" id="PTHR46818:SF1">
    <property type="entry name" value="CHROMOSOME UNDETERMINED SCAFFOLD_125, WHOLE GENOME SHOTGUN SEQUENCE"/>
    <property type="match status" value="1"/>
</dbReference>
<dbReference type="PANTHER" id="PTHR46818">
    <property type="entry name" value="DOMAIN-CONTAINING PROTEIN, PUTATIVE-RELATED"/>
    <property type="match status" value="1"/>
</dbReference>
<keyword evidence="4" id="KW-1185">Reference proteome</keyword>
<feature type="region of interest" description="Disordered" evidence="1">
    <location>
        <begin position="601"/>
        <end position="696"/>
    </location>
</feature>
<feature type="region of interest" description="Disordered" evidence="1">
    <location>
        <begin position="1088"/>
        <end position="1107"/>
    </location>
</feature>
<feature type="region of interest" description="Disordered" evidence="1">
    <location>
        <begin position="188"/>
        <end position="210"/>
    </location>
</feature>
<comment type="caution">
    <text evidence="3">The sequence shown here is derived from an EMBL/GenBank/DDBJ whole genome shotgun (WGS) entry which is preliminary data.</text>
</comment>
<feature type="region of interest" description="Disordered" evidence="1">
    <location>
        <begin position="927"/>
        <end position="1051"/>
    </location>
</feature>
<dbReference type="SMART" id="SM00516">
    <property type="entry name" value="SEC14"/>
    <property type="match status" value="1"/>
</dbReference>
<reference evidence="3 4" key="1">
    <citation type="submission" date="2017-09" db="EMBL/GenBank/DDBJ databases">
        <title>Genome sequencing of Besnoitia besnoiti strain Bb-Ger1.</title>
        <authorList>
            <person name="Schares G."/>
            <person name="Venepally P."/>
            <person name="Lorenzi H.A."/>
        </authorList>
    </citation>
    <scope>NUCLEOTIDE SEQUENCE [LARGE SCALE GENOMIC DNA]</scope>
    <source>
        <strain evidence="3 4">Bb-Ger1</strain>
    </source>
</reference>
<dbReference type="PROSITE" id="PS50191">
    <property type="entry name" value="CRAL_TRIO"/>
    <property type="match status" value="1"/>
</dbReference>
<feature type="compositionally biased region" description="Basic and acidic residues" evidence="1">
    <location>
        <begin position="1664"/>
        <end position="1694"/>
    </location>
</feature>
<gene>
    <name evidence="3" type="ORF">BESB_066750</name>
</gene>
<feature type="compositionally biased region" description="Low complexity" evidence="1">
    <location>
        <begin position="1537"/>
        <end position="1552"/>
    </location>
</feature>
<feature type="compositionally biased region" description="Low complexity" evidence="1">
    <location>
        <begin position="1475"/>
        <end position="1503"/>
    </location>
</feature>
<feature type="region of interest" description="Disordered" evidence="1">
    <location>
        <begin position="1921"/>
        <end position="1969"/>
    </location>
</feature>
<feature type="compositionally biased region" description="Low complexity" evidence="1">
    <location>
        <begin position="1426"/>
        <end position="1435"/>
    </location>
</feature>
<dbReference type="GeneID" id="40311601"/>
<feature type="compositionally biased region" description="Low complexity" evidence="1">
    <location>
        <begin position="641"/>
        <end position="694"/>
    </location>
</feature>
<feature type="compositionally biased region" description="Low complexity" evidence="1">
    <location>
        <begin position="1089"/>
        <end position="1107"/>
    </location>
</feature>